<evidence type="ECO:0000256" key="9">
    <source>
        <dbReference type="ARBA" id="ARBA00022982"/>
    </source>
</evidence>
<dbReference type="AlphaFoldDB" id="A0A1E5IXD1"/>
<dbReference type="STRING" id="23.BEL05_02605"/>
<evidence type="ECO:0000256" key="2">
    <source>
        <dbReference type="ARBA" id="ARBA00004418"/>
    </source>
</evidence>
<dbReference type="Pfam" id="PF00890">
    <property type="entry name" value="FAD_binding_2"/>
    <property type="match status" value="1"/>
</dbReference>
<dbReference type="PRINTS" id="PR00368">
    <property type="entry name" value="FADPNR"/>
</dbReference>
<feature type="chain" id="PRO_5022265590" description="Fumarate reductase" evidence="12">
    <location>
        <begin position="20"/>
        <end position="592"/>
    </location>
</feature>
<dbReference type="EC" id="1.3.2.4" evidence="12"/>
<protein>
    <recommendedName>
        <fullName evidence="12">Fumarate reductase</fullName>
        <ecNumber evidence="12">1.3.2.4</ecNumber>
    </recommendedName>
</protein>
<accession>A0A1E5IXD1</accession>
<evidence type="ECO:0000256" key="6">
    <source>
        <dbReference type="ARBA" id="ARBA00022723"/>
    </source>
</evidence>
<dbReference type="InterPro" id="IPR036280">
    <property type="entry name" value="Multihaem_cyt_sf"/>
</dbReference>
<comment type="caution">
    <text evidence="15">The sequence shown here is derived from an EMBL/GenBank/DDBJ whole genome shotgun (WGS) entry which is preliminary data.</text>
</comment>
<dbReference type="OrthoDB" id="9813348at2"/>
<dbReference type="CDD" id="cd08168">
    <property type="entry name" value="Cytochrom_C3"/>
    <property type="match status" value="1"/>
</dbReference>
<dbReference type="GO" id="GO:0016491">
    <property type="term" value="F:oxidoreductase activity"/>
    <property type="evidence" value="ECO:0007669"/>
    <property type="project" value="UniProtKB-KW"/>
</dbReference>
<keyword evidence="5 12" id="KW-0285">Flavoprotein</keyword>
<evidence type="ECO:0000313" key="15">
    <source>
        <dbReference type="EMBL" id="OEG75166.1"/>
    </source>
</evidence>
<evidence type="ECO:0000256" key="5">
    <source>
        <dbReference type="ARBA" id="ARBA00022630"/>
    </source>
</evidence>
<dbReference type="InterPro" id="IPR012286">
    <property type="entry name" value="Tetrahaem_cytochrome"/>
</dbReference>
<dbReference type="GO" id="GO:0042597">
    <property type="term" value="C:periplasmic space"/>
    <property type="evidence" value="ECO:0007669"/>
    <property type="project" value="UniProtKB-SubCell"/>
</dbReference>
<gene>
    <name evidence="15" type="ORF">BEL05_02605</name>
</gene>
<dbReference type="EMBL" id="MCBT01000011">
    <property type="protein sequence ID" value="OEG75166.1"/>
    <property type="molecule type" value="Genomic_DNA"/>
</dbReference>
<reference evidence="15 16" key="1">
    <citation type="submission" date="2016-07" db="EMBL/GenBank/DDBJ databases">
        <title>Whole-genome of two Shewanella species isolated from a digestive organ of sea cucumber Apostichopus japonicus Selenka 1867.</title>
        <authorList>
            <person name="Hong H.-H."/>
            <person name="Choi H."/>
            <person name="Cheon S."/>
            <person name="Oh J.-S."/>
            <person name="Lee H.-G."/>
            <person name="Park C."/>
        </authorList>
    </citation>
    <scope>NUCLEOTIDE SEQUENCE [LARGE SCALE GENOMIC DNA]</scope>
    <source>
        <strain evidence="15 16">CSB03KR</strain>
    </source>
</reference>
<dbReference type="Pfam" id="PF14537">
    <property type="entry name" value="Cytochrom_c3_2"/>
    <property type="match status" value="1"/>
</dbReference>
<dbReference type="Gene3D" id="1.10.1130.10">
    <property type="entry name" value="Flavocytochrome C3, Chain A"/>
    <property type="match status" value="1"/>
</dbReference>
<keyword evidence="4" id="KW-0349">Heme</keyword>
<evidence type="ECO:0000256" key="1">
    <source>
        <dbReference type="ARBA" id="ARBA00001926"/>
    </source>
</evidence>
<evidence type="ECO:0000256" key="3">
    <source>
        <dbReference type="ARBA" id="ARBA00022448"/>
    </source>
</evidence>
<dbReference type="InterPro" id="IPR036188">
    <property type="entry name" value="FAD/NAD-bd_sf"/>
</dbReference>
<feature type="domain" description="Tetrahaem cytochrome" evidence="14">
    <location>
        <begin position="26"/>
        <end position="107"/>
    </location>
</feature>
<evidence type="ECO:0000256" key="4">
    <source>
        <dbReference type="ARBA" id="ARBA00022617"/>
    </source>
</evidence>
<keyword evidence="12" id="KW-0732">Signal</keyword>
<keyword evidence="3" id="KW-0813">Transport</keyword>
<evidence type="ECO:0000259" key="13">
    <source>
        <dbReference type="Pfam" id="PF00890"/>
    </source>
</evidence>
<dbReference type="SUPFAM" id="SSF51905">
    <property type="entry name" value="FAD/NAD(P)-binding domain"/>
    <property type="match status" value="1"/>
</dbReference>
<dbReference type="Gene3D" id="3.90.700.10">
    <property type="entry name" value="Succinate dehydrogenase/fumarate reductase flavoprotein, catalytic domain"/>
    <property type="match status" value="1"/>
</dbReference>
<dbReference type="PANTHER" id="PTHR43400:SF7">
    <property type="entry name" value="FAD-DEPENDENT OXIDOREDUCTASE 2 FAD BINDING DOMAIN-CONTAINING PROTEIN"/>
    <property type="match status" value="1"/>
</dbReference>
<dbReference type="InterPro" id="IPR050315">
    <property type="entry name" value="FAD-oxidoreductase_2"/>
</dbReference>
<dbReference type="NCBIfam" id="TIGR01813">
    <property type="entry name" value="flavo_cyto_c"/>
    <property type="match status" value="1"/>
</dbReference>
<keyword evidence="7" id="KW-0574">Periplasm</keyword>
<dbReference type="Proteomes" id="UP000095230">
    <property type="component" value="Unassembled WGS sequence"/>
</dbReference>
<comment type="subcellular location">
    <subcellularLocation>
        <location evidence="2">Periplasm</location>
    </subcellularLocation>
</comment>
<dbReference type="InterPro" id="IPR003953">
    <property type="entry name" value="FAD-dep_OxRdtase_2_FAD-bd"/>
</dbReference>
<evidence type="ECO:0000256" key="10">
    <source>
        <dbReference type="ARBA" id="ARBA00023002"/>
    </source>
</evidence>
<dbReference type="SUPFAM" id="SSF56425">
    <property type="entry name" value="Succinate dehydrogenase/fumarate reductase flavoprotein, catalytic domain"/>
    <property type="match status" value="1"/>
</dbReference>
<keyword evidence="6" id="KW-0479">Metal-binding</keyword>
<evidence type="ECO:0000256" key="7">
    <source>
        <dbReference type="ARBA" id="ARBA00022764"/>
    </source>
</evidence>
<evidence type="ECO:0000313" key="16">
    <source>
        <dbReference type="Proteomes" id="UP000095230"/>
    </source>
</evidence>
<feature type="domain" description="FAD-dependent oxidoreductase 2 FAD-binding" evidence="13">
    <location>
        <begin position="150"/>
        <end position="568"/>
    </location>
</feature>
<comment type="catalytic activity">
    <reaction evidence="12">
        <text>2 Fe(III)-[cytochrome c] + succinate = fumarate + 2 Fe(II)-[cytochrome c] + 2 H(+)</text>
        <dbReference type="Rhea" id="RHEA:77903"/>
        <dbReference type="Rhea" id="RHEA-COMP:10350"/>
        <dbReference type="Rhea" id="RHEA-COMP:14399"/>
        <dbReference type="ChEBI" id="CHEBI:15378"/>
        <dbReference type="ChEBI" id="CHEBI:29033"/>
        <dbReference type="ChEBI" id="CHEBI:29034"/>
        <dbReference type="ChEBI" id="CHEBI:29806"/>
        <dbReference type="ChEBI" id="CHEBI:30031"/>
        <dbReference type="EC" id="1.3.2.4"/>
    </reaction>
</comment>
<comment type="cofactor">
    <cofactor evidence="1">
        <name>heme c</name>
        <dbReference type="ChEBI" id="CHEBI:61717"/>
    </cofactor>
</comment>
<evidence type="ECO:0000259" key="14">
    <source>
        <dbReference type="Pfam" id="PF14537"/>
    </source>
</evidence>
<dbReference type="GO" id="GO:0046872">
    <property type="term" value="F:metal ion binding"/>
    <property type="evidence" value="ECO:0007669"/>
    <property type="project" value="UniProtKB-KW"/>
</dbReference>
<dbReference type="GO" id="GO:0010181">
    <property type="term" value="F:FMN binding"/>
    <property type="evidence" value="ECO:0007669"/>
    <property type="project" value="InterPro"/>
</dbReference>
<comment type="similarity">
    <text evidence="12">Belongs to the FAD-dependent oxidoreductase 2 family. FRD/SDH subfamily.</text>
</comment>
<name>A0A1E5IXD1_SHECO</name>
<organism evidence="15 16">
    <name type="scientific">Shewanella colwelliana</name>
    <name type="common">Alteromonas colwelliana</name>
    <dbReference type="NCBI Taxonomy" id="23"/>
    <lineage>
        <taxon>Bacteria</taxon>
        <taxon>Pseudomonadati</taxon>
        <taxon>Pseudomonadota</taxon>
        <taxon>Gammaproteobacteria</taxon>
        <taxon>Alteromonadales</taxon>
        <taxon>Shewanellaceae</taxon>
        <taxon>Shewanella</taxon>
    </lineage>
</organism>
<comment type="cofactor">
    <cofactor evidence="12">
        <name>FAD</name>
        <dbReference type="ChEBI" id="CHEBI:57692"/>
    </cofactor>
    <text evidence="12">Binds 1 FAD per subunit.</text>
</comment>
<evidence type="ECO:0000256" key="12">
    <source>
        <dbReference type="RuleBase" id="RU366062"/>
    </source>
</evidence>
<dbReference type="RefSeq" id="WP_069670373.1">
    <property type="nucleotide sequence ID" value="NZ_MCBT01000011.1"/>
</dbReference>
<keyword evidence="9" id="KW-0249">Electron transport</keyword>
<keyword evidence="11" id="KW-0408">Iron</keyword>
<keyword evidence="10 12" id="KW-0560">Oxidoreductase</keyword>
<keyword evidence="8 12" id="KW-0274">FAD</keyword>
<evidence type="ECO:0000256" key="8">
    <source>
        <dbReference type="ARBA" id="ARBA00022827"/>
    </source>
</evidence>
<dbReference type="SUPFAM" id="SSF48695">
    <property type="entry name" value="Multiheme cytochromes"/>
    <property type="match status" value="1"/>
</dbReference>
<dbReference type="InterPro" id="IPR010960">
    <property type="entry name" value="Flavocytochrome_c"/>
</dbReference>
<dbReference type="InterPro" id="IPR027477">
    <property type="entry name" value="Succ_DH/fumarate_Rdtase_cat_sf"/>
</dbReference>
<dbReference type="Gene3D" id="3.50.50.60">
    <property type="entry name" value="FAD/NAD(P)-binding domain"/>
    <property type="match status" value="1"/>
</dbReference>
<feature type="signal peptide" evidence="12">
    <location>
        <begin position="1"/>
        <end position="19"/>
    </location>
</feature>
<dbReference type="PANTHER" id="PTHR43400">
    <property type="entry name" value="FUMARATE REDUCTASE"/>
    <property type="match status" value="1"/>
</dbReference>
<proteinExistence type="inferred from homology"/>
<sequence length="592" mass="63479">MNKLTLFSLVIFASFSAHAADNLAEFHNESGIECKDCHATGVDNIQDSQLEQDQACVSCHGDLNAMATQELKEKDLSVHHNHLVDIGCTSCHSGHTEPVMNCITCHQSFSEKFEMPFLHGKLEASNKFDEVVQAQLTEAIMAGPVETHQMIIIGAGSAGYSAAVQAKMSGLDDIVIYEKQPYIGGNSQLSAGGYSAAETITQARLGYKDGVEQFYNDTMKGGHNINDPKLVKKLTGDSADGISWLVALGGDFSAARRGGGHTADRLHRPAGGKKNGPELISVLQRNSDALGVKVETNNKVLKIVRAKSGEIAGVVVQGKHSGLRFIAAPTVVLATGGFGWNNKLVAQYRPDLLGTPSTNAPGNTGDGIGLAKEIGAKMVDLKEIQTFPTAGNGVLVITGTIRGAGAILLNHQGKRFCDEMGPRDKVSECIWKLKEKSAWLVWDDTIMNEVGQVKGLEPLGMLTKIENYDDFKKVNIDPSVAKESIEQYNMYQKDGTDPDFGREFMARSLKFPLYFVDTAPAIHHTMGGVGITPEAQVRDENDQVIPGMFAAGEVTGGVHGANRLGGNAIADTVVFGRQAGKSAAHYIINKSN</sequence>
<evidence type="ECO:0000256" key="11">
    <source>
        <dbReference type="ARBA" id="ARBA00023004"/>
    </source>
</evidence>